<name>F1T8Q8_9FIRM</name>
<dbReference type="Proteomes" id="UP000003860">
    <property type="component" value="Unassembled WGS sequence"/>
</dbReference>
<evidence type="ECO:0000313" key="2">
    <source>
        <dbReference type="Proteomes" id="UP000003860"/>
    </source>
</evidence>
<dbReference type="OrthoDB" id="2067266at2"/>
<dbReference type="RefSeq" id="WP_004616923.1">
    <property type="nucleotide sequence ID" value="NZ_ACXX02000002.1"/>
</dbReference>
<sequence length="101" mass="11637">MQPSKLIFIDKKGSTNCECKLNSLPFKDEIIIEKSIELFNDREPCIIHRTYVIKKLMLEVSEYFGEVLPDGKGQITLEEVPVKIKELLNISRDVVKIQLDS</sequence>
<gene>
    <name evidence="1" type="ORF">Cpap_3317</name>
</gene>
<dbReference type="eggNOG" id="ENOG5030X6R">
    <property type="taxonomic scope" value="Bacteria"/>
</dbReference>
<comment type="caution">
    <text evidence="1">The sequence shown here is derived from an EMBL/GenBank/DDBJ whole genome shotgun (WGS) entry which is preliminary data.</text>
</comment>
<dbReference type="STRING" id="588581.Cpap_3317"/>
<reference evidence="1" key="1">
    <citation type="submission" date="2009-07" db="EMBL/GenBank/DDBJ databases">
        <authorList>
            <consortium name="US DOE Joint Genome Institute (JGI-PGF)"/>
            <person name="Lucas S."/>
            <person name="Copeland A."/>
            <person name="Lapidus A."/>
            <person name="Glavina del Rio T."/>
            <person name="Tice H."/>
            <person name="Bruce D."/>
            <person name="Goodwin L."/>
            <person name="Pitluck S."/>
            <person name="Larimer F."/>
            <person name="Land M.L."/>
            <person name="Mouttaki H."/>
            <person name="He Z."/>
            <person name="Zhou J."/>
            <person name="Hemme C.L."/>
        </authorList>
    </citation>
    <scope>NUCLEOTIDE SEQUENCE</scope>
    <source>
        <strain evidence="1">DSM 2782</strain>
    </source>
</reference>
<keyword evidence="2" id="KW-1185">Reference proteome</keyword>
<dbReference type="EMBL" id="ACXX02000002">
    <property type="protein sequence ID" value="EGD48890.1"/>
    <property type="molecule type" value="Genomic_DNA"/>
</dbReference>
<proteinExistence type="predicted"/>
<accession>F1T8Q8</accession>
<reference evidence="1" key="2">
    <citation type="submission" date="2011-01" db="EMBL/GenBank/DDBJ databases">
        <title>The Non-contiguous Finished genome of Clostridium papyrosolvens.</title>
        <authorList>
            <person name="Lucas S."/>
            <person name="Copeland A."/>
            <person name="Lapidus A."/>
            <person name="Cheng J.-F."/>
            <person name="Goodwin L."/>
            <person name="Pitluck S."/>
            <person name="Misra M."/>
            <person name="Chertkov O."/>
            <person name="Detter J.C."/>
            <person name="Han C."/>
            <person name="Tapia R."/>
            <person name="Land M."/>
            <person name="Hauser L."/>
            <person name="Kyrpides N."/>
            <person name="Ivanova N."/>
            <person name="Pagani I."/>
            <person name="Mouttaki H."/>
            <person name="He Z."/>
            <person name="Zhou J."/>
            <person name="Hemme C.L."/>
            <person name="Woyke T."/>
        </authorList>
    </citation>
    <scope>NUCLEOTIDE SEQUENCE [LARGE SCALE GENOMIC DNA]</scope>
    <source>
        <strain evidence="1">DSM 2782</strain>
    </source>
</reference>
<dbReference type="AlphaFoldDB" id="F1T8Q8"/>
<protein>
    <submittedName>
        <fullName evidence="1">Uncharacterized protein</fullName>
    </submittedName>
</protein>
<organism evidence="1 2">
    <name type="scientific">Ruminiclostridium papyrosolvens DSM 2782</name>
    <dbReference type="NCBI Taxonomy" id="588581"/>
    <lineage>
        <taxon>Bacteria</taxon>
        <taxon>Bacillati</taxon>
        <taxon>Bacillota</taxon>
        <taxon>Clostridia</taxon>
        <taxon>Eubacteriales</taxon>
        <taxon>Oscillospiraceae</taxon>
        <taxon>Ruminiclostridium</taxon>
    </lineage>
</organism>
<evidence type="ECO:0000313" key="1">
    <source>
        <dbReference type="EMBL" id="EGD48890.1"/>
    </source>
</evidence>